<feature type="compositionally biased region" description="Basic and acidic residues" evidence="1">
    <location>
        <begin position="269"/>
        <end position="284"/>
    </location>
</feature>
<keyword evidence="3" id="KW-1185">Reference proteome</keyword>
<name>A0A7G9RAB9_9ACTN</name>
<evidence type="ECO:0008006" key="4">
    <source>
        <dbReference type="Google" id="ProtNLM"/>
    </source>
</evidence>
<protein>
    <recommendedName>
        <fullName evidence="4">DUF222 domain-containing protein</fullName>
    </recommendedName>
</protein>
<reference evidence="2 3" key="1">
    <citation type="submission" date="2020-08" db="EMBL/GenBank/DDBJ databases">
        <title>Genome sequence of Nocardioides mesophilus KACC 16243T.</title>
        <authorList>
            <person name="Hyun D.-W."/>
            <person name="Bae J.-W."/>
        </authorList>
    </citation>
    <scope>NUCLEOTIDE SEQUENCE [LARGE SCALE GENOMIC DNA]</scope>
    <source>
        <strain evidence="2 3">KACC 16243</strain>
    </source>
</reference>
<dbReference type="AlphaFoldDB" id="A0A7G9RAB9"/>
<proteinExistence type="predicted"/>
<accession>A0A7G9RAB9</accession>
<sequence length="526" mass="56678">MDGPGEEIGTAQQCADALAASRARILDAELEQFLLVWRWAELNGAPDDADTVRSRLADSLVPGAERFRRSGGPGTPLVAEFAAAELGVLLRTSTAGAATWIADVADVRCRSPLLWDAVLAGMVPVWQARKVARLTRSADLSAEQAAWVDTQTTPYLPSLPWARALALLEAKILEVDPDAAEARRRAAAAERFVSTGASNEFGLRTIIAKATAGDAIWLVAMLDRIADCLQADGDQDPVGARRSKALGILANPAGALALLTRHAADQPLDHVEPPAQQDTDHDTDPDPGDDTGSPTPTAQDPPSGPAPSTTPTTGDPLAFLKAAKIDPGKLLPGAVLYLHLSQESFLAALRGRREGVARMEDVGAITPEQVVEFLRHAHVTVKPVVDLAEDHPVDGYEVPARMRERLRLRSPATAFPYTPSLSRRADHDHSVPYLPPDTGGPPGQTEVANLGRLLRLHHRIKTHGRGWVHRHPRPGVYYWRTPHGYWVRVDARGTHFLGTDEPAELQTPAPTGSVVEEALARLVSQR</sequence>
<evidence type="ECO:0000313" key="3">
    <source>
        <dbReference type="Proteomes" id="UP000515947"/>
    </source>
</evidence>
<evidence type="ECO:0000256" key="1">
    <source>
        <dbReference type="SAM" id="MobiDB-lite"/>
    </source>
</evidence>
<dbReference type="EMBL" id="CP060713">
    <property type="protein sequence ID" value="QNN52544.1"/>
    <property type="molecule type" value="Genomic_DNA"/>
</dbReference>
<evidence type="ECO:0000313" key="2">
    <source>
        <dbReference type="EMBL" id="QNN52544.1"/>
    </source>
</evidence>
<organism evidence="2 3">
    <name type="scientific">Nocardioides mesophilus</name>
    <dbReference type="NCBI Taxonomy" id="433659"/>
    <lineage>
        <taxon>Bacteria</taxon>
        <taxon>Bacillati</taxon>
        <taxon>Actinomycetota</taxon>
        <taxon>Actinomycetes</taxon>
        <taxon>Propionibacteriales</taxon>
        <taxon>Nocardioidaceae</taxon>
        <taxon>Nocardioides</taxon>
    </lineage>
</organism>
<dbReference type="RefSeq" id="WP_187578386.1">
    <property type="nucleotide sequence ID" value="NZ_CP060713.1"/>
</dbReference>
<dbReference type="KEGG" id="nmes:H9L09_19115"/>
<dbReference type="Proteomes" id="UP000515947">
    <property type="component" value="Chromosome"/>
</dbReference>
<gene>
    <name evidence="2" type="ORF">H9L09_19115</name>
</gene>
<feature type="region of interest" description="Disordered" evidence="1">
    <location>
        <begin position="269"/>
        <end position="315"/>
    </location>
</feature>
<feature type="compositionally biased region" description="Low complexity" evidence="1">
    <location>
        <begin position="290"/>
        <end position="315"/>
    </location>
</feature>